<evidence type="ECO:0000259" key="3">
    <source>
        <dbReference type="PROSITE" id="PS51898"/>
    </source>
</evidence>
<dbReference type="Proteomes" id="UP000683557">
    <property type="component" value="Chromosome"/>
</dbReference>
<dbReference type="InterPro" id="IPR025166">
    <property type="entry name" value="Integrase_DNA_bind_dom"/>
</dbReference>
<evidence type="ECO:0000313" key="4">
    <source>
        <dbReference type="EMBL" id="QWV93743.1"/>
    </source>
</evidence>
<dbReference type="EMBL" id="CP076723">
    <property type="protein sequence ID" value="QWV93743.1"/>
    <property type="molecule type" value="Genomic_DNA"/>
</dbReference>
<proteinExistence type="inferred from homology"/>
<dbReference type="InterPro" id="IPR002104">
    <property type="entry name" value="Integrase_catalytic"/>
</dbReference>
<feature type="domain" description="Tyr recombinase" evidence="3">
    <location>
        <begin position="223"/>
        <end position="399"/>
    </location>
</feature>
<reference evidence="4 5" key="1">
    <citation type="submission" date="2021-06" db="EMBL/GenBank/DDBJ databases">
        <title>Gemonas diversity in paddy soil.</title>
        <authorList>
            <person name="Liu G."/>
        </authorList>
    </citation>
    <scope>NUCLEOTIDE SEQUENCE [LARGE SCALE GENOMIC DNA]</scope>
    <source>
        <strain evidence="4 5">RG10</strain>
    </source>
</reference>
<dbReference type="PROSITE" id="PS51898">
    <property type="entry name" value="TYR_RECOMBINASE"/>
    <property type="match status" value="1"/>
</dbReference>
<sequence>MPKIKFTKSTLEKLAAPPGERVDYFDTETRGLGLRVGNSSKTFFVKVDIRDAASKTGYRSVRKTLGRFGEITLEQARKEIQGYDDRDKGFVPGLRLEIKRGQTKMHGSDVTLAQMLEAYFLEKKTAEGNSYKPSTVRGYTNIVTRHFETWLSLPLAEIGKLTPEVVIDRYRQAEIGHGPYGARNAFVMLAAIINYARVKYPGIVATNPLAVLRFGKHMKKIQARTERLEGKEFQVFYQGIQKFNETTRDCYLFCLYHGLRSQEAAALRWENVTLDRLTLTIPDTKNRRPLYAPLCRQSLEILERRLAQREEGCPWVFPAVKTVRYSTNKTGHVRLMAAALRLYTGLDITVHGLRRTFITTARRLKIFEDADRLTNHVDSSISGRHYDATDVEDLRQPLQTITNELERLMTEGGKAKVLHLH</sequence>
<dbReference type="Pfam" id="PF00589">
    <property type="entry name" value="Phage_integrase"/>
    <property type="match status" value="1"/>
</dbReference>
<dbReference type="PANTHER" id="PTHR30629">
    <property type="entry name" value="PROPHAGE INTEGRASE"/>
    <property type="match status" value="1"/>
</dbReference>
<evidence type="ECO:0000313" key="5">
    <source>
        <dbReference type="Proteomes" id="UP000683557"/>
    </source>
</evidence>
<organism evidence="4 5">
    <name type="scientific">Geomonas oryzisoli</name>
    <dbReference type="NCBI Taxonomy" id="2847992"/>
    <lineage>
        <taxon>Bacteria</taxon>
        <taxon>Pseudomonadati</taxon>
        <taxon>Thermodesulfobacteriota</taxon>
        <taxon>Desulfuromonadia</taxon>
        <taxon>Geobacterales</taxon>
        <taxon>Geobacteraceae</taxon>
        <taxon>Geomonas</taxon>
    </lineage>
</organism>
<dbReference type="RefSeq" id="WP_216800487.1">
    <property type="nucleotide sequence ID" value="NZ_CP076723.1"/>
</dbReference>
<keyword evidence="5" id="KW-1185">Reference proteome</keyword>
<evidence type="ECO:0000256" key="1">
    <source>
        <dbReference type="ARBA" id="ARBA00008857"/>
    </source>
</evidence>
<dbReference type="Pfam" id="PF13356">
    <property type="entry name" value="Arm-DNA-bind_3"/>
    <property type="match status" value="1"/>
</dbReference>
<gene>
    <name evidence="4" type="ORF">KP004_00700</name>
</gene>
<dbReference type="InterPro" id="IPR050808">
    <property type="entry name" value="Phage_Integrase"/>
</dbReference>
<comment type="similarity">
    <text evidence="1">Belongs to the 'phage' integrase family.</text>
</comment>
<accession>A0ABX8J5M1</accession>
<dbReference type="PANTHER" id="PTHR30629:SF2">
    <property type="entry name" value="PROPHAGE INTEGRASE INTS-RELATED"/>
    <property type="match status" value="1"/>
</dbReference>
<protein>
    <submittedName>
        <fullName evidence="4">Integrase family protein</fullName>
    </submittedName>
</protein>
<keyword evidence="2" id="KW-0229">DNA integration</keyword>
<name>A0ABX8J5M1_9BACT</name>
<evidence type="ECO:0000256" key="2">
    <source>
        <dbReference type="ARBA" id="ARBA00022908"/>
    </source>
</evidence>